<evidence type="ECO:0000313" key="2">
    <source>
        <dbReference type="Proteomes" id="UP000019149"/>
    </source>
</evidence>
<dbReference type="EMBL" id="APAU02000199">
    <property type="protein sequence ID" value="EUB54935.1"/>
    <property type="molecule type" value="Genomic_DNA"/>
</dbReference>
<dbReference type="GeneID" id="36345932"/>
<organism evidence="1 2">
    <name type="scientific">Echinococcus granulosus</name>
    <name type="common">Hydatid tapeworm</name>
    <dbReference type="NCBI Taxonomy" id="6210"/>
    <lineage>
        <taxon>Eukaryota</taxon>
        <taxon>Metazoa</taxon>
        <taxon>Spiralia</taxon>
        <taxon>Lophotrochozoa</taxon>
        <taxon>Platyhelminthes</taxon>
        <taxon>Cestoda</taxon>
        <taxon>Eucestoda</taxon>
        <taxon>Cyclophyllidea</taxon>
        <taxon>Taeniidae</taxon>
        <taxon>Echinococcus</taxon>
        <taxon>Echinococcus granulosus group</taxon>
    </lineage>
</organism>
<dbReference type="CTD" id="36345932"/>
<dbReference type="Proteomes" id="UP000019149">
    <property type="component" value="Unassembled WGS sequence"/>
</dbReference>
<dbReference type="AlphaFoldDB" id="W6U1I6"/>
<comment type="caution">
    <text evidence="1">The sequence shown here is derived from an EMBL/GenBank/DDBJ whole genome shotgun (WGS) entry which is preliminary data.</text>
</comment>
<proteinExistence type="predicted"/>
<gene>
    <name evidence="1" type="ORF">EGR_10217</name>
</gene>
<name>W6U1I6_ECHGR</name>
<protein>
    <submittedName>
        <fullName evidence="1">Uncharacterized protein</fullName>
    </submittedName>
</protein>
<dbReference type="RefSeq" id="XP_024346131.1">
    <property type="nucleotide sequence ID" value="XM_024499466.1"/>
</dbReference>
<evidence type="ECO:0000313" key="1">
    <source>
        <dbReference type="EMBL" id="EUB54935.1"/>
    </source>
</evidence>
<keyword evidence="2" id="KW-1185">Reference proteome</keyword>
<accession>W6U1I6</accession>
<sequence>MPNAITGQRVQAATQELIVDGVDVDFVNNGVPTNGEIPNA</sequence>
<dbReference type="KEGG" id="egl:EGR_10217"/>
<reference evidence="1 2" key="1">
    <citation type="journal article" date="2013" name="Nat. Genet.">
        <title>The genome of the hydatid tapeworm Echinococcus granulosus.</title>
        <authorList>
            <person name="Zheng H."/>
            <person name="Zhang W."/>
            <person name="Zhang L."/>
            <person name="Zhang Z."/>
            <person name="Li J."/>
            <person name="Lu G."/>
            <person name="Zhu Y."/>
            <person name="Wang Y."/>
            <person name="Huang Y."/>
            <person name="Liu J."/>
            <person name="Kang H."/>
            <person name="Chen J."/>
            <person name="Wang L."/>
            <person name="Chen A."/>
            <person name="Yu S."/>
            <person name="Gao Z."/>
            <person name="Jin L."/>
            <person name="Gu W."/>
            <person name="Wang Z."/>
            <person name="Zhao L."/>
            <person name="Shi B."/>
            <person name="Wen H."/>
            <person name="Lin R."/>
            <person name="Jones M.K."/>
            <person name="Brejova B."/>
            <person name="Vinar T."/>
            <person name="Zhao G."/>
            <person name="McManus D.P."/>
            <person name="Chen Z."/>
            <person name="Zhou Y."/>
            <person name="Wang S."/>
        </authorList>
    </citation>
    <scope>NUCLEOTIDE SEQUENCE [LARGE SCALE GENOMIC DNA]</scope>
</reference>